<dbReference type="Proteomes" id="UP001401887">
    <property type="component" value="Unassembled WGS sequence"/>
</dbReference>
<comment type="subcellular location">
    <subcellularLocation>
        <location evidence="1 9">Cell membrane</location>
        <topology evidence="1 9">Single-pass membrane protein</topology>
    </subcellularLocation>
</comment>
<keyword evidence="11" id="KW-1185">Reference proteome</keyword>
<evidence type="ECO:0000256" key="7">
    <source>
        <dbReference type="ARBA" id="ARBA00023010"/>
    </source>
</evidence>
<keyword evidence="3 9" id="KW-1003">Cell membrane</keyword>
<comment type="function">
    <text evidence="9">Part of the twin-arginine translocation (Tat) system that transports large folded proteins containing a characteristic twin-arginine motif in their signal peptide across membranes. TatA could form the protein-conducting channel of the Tat system.</text>
</comment>
<keyword evidence="8 9" id="KW-0472">Membrane</keyword>
<comment type="subunit">
    <text evidence="9">Forms a complex with TatC.</text>
</comment>
<dbReference type="InterPro" id="IPR006312">
    <property type="entry name" value="TatA/E"/>
</dbReference>
<gene>
    <name evidence="10" type="primary">tatA_3</name>
    <name evidence="9" type="synonym">tatA</name>
    <name evidence="10" type="ORF">Dcar01_02034</name>
</gene>
<evidence type="ECO:0000256" key="9">
    <source>
        <dbReference type="HAMAP-Rule" id="MF_00236"/>
    </source>
</evidence>
<dbReference type="Gene3D" id="1.20.5.3310">
    <property type="match status" value="1"/>
</dbReference>
<keyword evidence="4 9" id="KW-0812">Transmembrane</keyword>
<dbReference type="HAMAP" id="MF_00236">
    <property type="entry name" value="TatA_E"/>
    <property type="match status" value="1"/>
</dbReference>
<keyword evidence="5 9" id="KW-0653">Protein transport</keyword>
<dbReference type="EMBL" id="BAABRP010000006">
    <property type="protein sequence ID" value="GAA5513301.1"/>
    <property type="molecule type" value="Genomic_DNA"/>
</dbReference>
<dbReference type="PANTHER" id="PTHR42982">
    <property type="entry name" value="SEC-INDEPENDENT PROTEIN TRANSLOCASE PROTEIN TATA"/>
    <property type="match status" value="1"/>
</dbReference>
<evidence type="ECO:0000256" key="8">
    <source>
        <dbReference type="ARBA" id="ARBA00023136"/>
    </source>
</evidence>
<dbReference type="NCBIfam" id="TIGR01411">
    <property type="entry name" value="tatAE"/>
    <property type="match status" value="1"/>
</dbReference>
<evidence type="ECO:0000256" key="1">
    <source>
        <dbReference type="ARBA" id="ARBA00004162"/>
    </source>
</evidence>
<evidence type="ECO:0000256" key="5">
    <source>
        <dbReference type="ARBA" id="ARBA00022927"/>
    </source>
</evidence>
<keyword evidence="7 9" id="KW-0811">Translocation</keyword>
<evidence type="ECO:0000256" key="2">
    <source>
        <dbReference type="ARBA" id="ARBA00022448"/>
    </source>
</evidence>
<evidence type="ECO:0000256" key="6">
    <source>
        <dbReference type="ARBA" id="ARBA00022989"/>
    </source>
</evidence>
<protein>
    <recommendedName>
        <fullName evidence="9">Sec-independent protein translocase protein TatA</fullName>
    </recommendedName>
</protein>
<evidence type="ECO:0000256" key="3">
    <source>
        <dbReference type="ARBA" id="ARBA00022475"/>
    </source>
</evidence>
<feature type="transmembrane region" description="Helical" evidence="9">
    <location>
        <begin position="6"/>
        <end position="22"/>
    </location>
</feature>
<dbReference type="PANTHER" id="PTHR42982:SF8">
    <property type="entry name" value="SEC-INDEPENDENT PROTEIN TRANSLOCASE PROTEIN TATA"/>
    <property type="match status" value="1"/>
</dbReference>
<dbReference type="Pfam" id="PF02416">
    <property type="entry name" value="TatA_B_E"/>
    <property type="match status" value="1"/>
</dbReference>
<reference evidence="10 11" key="1">
    <citation type="submission" date="2024-02" db="EMBL/GenBank/DDBJ databases">
        <title>Deinococcus carri NBRC 110142.</title>
        <authorList>
            <person name="Ichikawa N."/>
            <person name="Katano-Makiyama Y."/>
            <person name="Hidaka K."/>
        </authorList>
    </citation>
    <scope>NUCLEOTIDE SEQUENCE [LARGE SCALE GENOMIC DNA]</scope>
    <source>
        <strain evidence="10 11">NBRC 110142</strain>
    </source>
</reference>
<accession>A0ABP9W7G1</accession>
<evidence type="ECO:0000313" key="10">
    <source>
        <dbReference type="EMBL" id="GAA5513301.1"/>
    </source>
</evidence>
<keyword evidence="2 9" id="KW-0813">Transport</keyword>
<proteinExistence type="inferred from homology"/>
<evidence type="ECO:0000256" key="4">
    <source>
        <dbReference type="ARBA" id="ARBA00022692"/>
    </source>
</evidence>
<dbReference type="InterPro" id="IPR003369">
    <property type="entry name" value="TatA/B/E"/>
</dbReference>
<evidence type="ECO:0000313" key="11">
    <source>
        <dbReference type="Proteomes" id="UP001401887"/>
    </source>
</evidence>
<keyword evidence="6 9" id="KW-1133">Transmembrane helix</keyword>
<comment type="caution">
    <text evidence="10">The sequence shown here is derived from an EMBL/GenBank/DDBJ whole genome shotgun (WGS) entry which is preliminary data.</text>
</comment>
<comment type="similarity">
    <text evidence="9">Belongs to the TatA/E family.</text>
</comment>
<organism evidence="10 11">
    <name type="scientific">Deinococcus carri</name>
    <dbReference type="NCBI Taxonomy" id="1211323"/>
    <lineage>
        <taxon>Bacteria</taxon>
        <taxon>Thermotogati</taxon>
        <taxon>Deinococcota</taxon>
        <taxon>Deinococci</taxon>
        <taxon>Deinococcales</taxon>
        <taxon>Deinococcaceae</taxon>
        <taxon>Deinococcus</taxon>
    </lineage>
</organism>
<name>A0ABP9W7G1_9DEIO</name>
<sequence>MLGLGPLELILIVVVIALIFGARKLPELGKGMGQGIKEFKKEVRDPAGPDVKEVVVTDVPARPLDPQTTVTTEVTRSADGRVVETVTERDHRA</sequence>